<protein>
    <submittedName>
        <fullName evidence="2">Uncharacterized protein</fullName>
    </submittedName>
</protein>
<proteinExistence type="predicted"/>
<organism evidence="2 3">
    <name type="scientific">Papilio machaon</name>
    <name type="common">Old World swallowtail butterfly</name>
    <dbReference type="NCBI Taxonomy" id="76193"/>
    <lineage>
        <taxon>Eukaryota</taxon>
        <taxon>Metazoa</taxon>
        <taxon>Ecdysozoa</taxon>
        <taxon>Arthropoda</taxon>
        <taxon>Hexapoda</taxon>
        <taxon>Insecta</taxon>
        <taxon>Pterygota</taxon>
        <taxon>Neoptera</taxon>
        <taxon>Endopterygota</taxon>
        <taxon>Lepidoptera</taxon>
        <taxon>Glossata</taxon>
        <taxon>Ditrysia</taxon>
        <taxon>Papilionoidea</taxon>
        <taxon>Papilionidae</taxon>
        <taxon>Papilioninae</taxon>
        <taxon>Papilio</taxon>
    </lineage>
</organism>
<evidence type="ECO:0000313" key="2">
    <source>
        <dbReference type="EMBL" id="KPJ09661.1"/>
    </source>
</evidence>
<reference evidence="2 3" key="1">
    <citation type="journal article" date="2015" name="Nat. Commun.">
        <title>Outbred genome sequencing and CRISPR/Cas9 gene editing in butterflies.</title>
        <authorList>
            <person name="Li X."/>
            <person name="Fan D."/>
            <person name="Zhang W."/>
            <person name="Liu G."/>
            <person name="Zhang L."/>
            <person name="Zhao L."/>
            <person name="Fang X."/>
            <person name="Chen L."/>
            <person name="Dong Y."/>
            <person name="Chen Y."/>
            <person name="Ding Y."/>
            <person name="Zhao R."/>
            <person name="Feng M."/>
            <person name="Zhu Y."/>
            <person name="Feng Y."/>
            <person name="Jiang X."/>
            <person name="Zhu D."/>
            <person name="Xiang H."/>
            <person name="Feng X."/>
            <person name="Li S."/>
            <person name="Wang J."/>
            <person name="Zhang G."/>
            <person name="Kronforst M.R."/>
            <person name="Wang W."/>
        </authorList>
    </citation>
    <scope>NUCLEOTIDE SEQUENCE [LARGE SCALE GENOMIC DNA]</scope>
    <source>
        <strain evidence="2">Ya'a_city_454_Pm</strain>
        <tissue evidence="2">Whole body</tissue>
    </source>
</reference>
<keyword evidence="3" id="KW-1185">Reference proteome</keyword>
<dbReference type="OrthoDB" id="7380977at2759"/>
<dbReference type="Proteomes" id="UP000053240">
    <property type="component" value="Unassembled WGS sequence"/>
</dbReference>
<gene>
    <name evidence="2" type="ORF">RR48_13295</name>
</gene>
<dbReference type="EMBL" id="KQ461073">
    <property type="protein sequence ID" value="KPJ09661.1"/>
    <property type="molecule type" value="Genomic_DNA"/>
</dbReference>
<evidence type="ECO:0000256" key="1">
    <source>
        <dbReference type="SAM" id="Phobius"/>
    </source>
</evidence>
<evidence type="ECO:0000313" key="3">
    <source>
        <dbReference type="Proteomes" id="UP000053240"/>
    </source>
</evidence>
<keyword evidence="1" id="KW-1133">Transmembrane helix</keyword>
<sequence length="131" mass="15053">MSTFIVGFICAIVLAVVLIAWLAYYMFCRERHKPEHYQYSIEDLRIRNIEIAQDQDEGVKKQVTAGIFLMPSRHHIDNDYISRPDYPESPAPQLQPKMEKLIEILNDGPVDADVNKNVSFDLSSQCHTSDV</sequence>
<accession>A0A194R1D8</accession>
<keyword evidence="1" id="KW-0472">Membrane</keyword>
<name>A0A194R1D8_PAPMA</name>
<dbReference type="KEGG" id="pmac:106716650"/>
<dbReference type="InParanoid" id="A0A194R1D8"/>
<dbReference type="AlphaFoldDB" id="A0A194R1D8"/>
<feature type="transmembrane region" description="Helical" evidence="1">
    <location>
        <begin position="6"/>
        <end position="27"/>
    </location>
</feature>
<keyword evidence="1" id="KW-0812">Transmembrane</keyword>